<dbReference type="HOGENOM" id="CLU_015513_0_1_1"/>
<feature type="compositionally biased region" description="Low complexity" evidence="1">
    <location>
        <begin position="90"/>
        <end position="99"/>
    </location>
</feature>
<dbReference type="GO" id="GO:0005634">
    <property type="term" value="C:nucleus"/>
    <property type="evidence" value="ECO:0007669"/>
    <property type="project" value="TreeGrafter"/>
</dbReference>
<gene>
    <name evidence="3" type="ORF">PILCRDRAFT_97254</name>
</gene>
<dbReference type="FunCoup" id="A0A0C3FT73">
    <property type="interactions" value="224"/>
</dbReference>
<sequence>MAQQAWPQPLKDWVTKCMGQMTDYNREEVQSELRAIIADAHLNQRLWTTDWAGMQLQSLMPKPLPAANNLKRKITDNPPTSNKKTKKNAQKNAQANAASLDPNDQAALNRRAQRFQREHDIARQKNTGNSGGYGSGFKANNNYLFRDRVASGSASPWGAGGYDEPEADPNVPNWDRYTIVGTNQEIFKDYLRLTTEPKPEQIRPFSVLQRTLDELKKRWKQKPAPTYNWMCSQFKSLRQDLTVQRIKNQFTVTVYEIHARIALETSDMVEYNQCQATLKTLYELGIEGRVEEFTAYRILMLLHGRNRSELNLFVGQLTPKQKADLSVRHALDVQRAVSMGNYHAFFRLFLDSPNMGGYIIDHFSDRERIKALMVMTKAYKTLSLSFVHKELAFDNLAEARDFLMNHQCAFFANPNSPDDQKTLDCKPAVPALAKVFEEKYRKIIIKGAV</sequence>
<protein>
    <recommendedName>
        <fullName evidence="2">PCI domain-containing protein</fullName>
    </recommendedName>
</protein>
<dbReference type="OrthoDB" id="199574at2759"/>
<dbReference type="Pfam" id="PF03399">
    <property type="entry name" value="SAC3_GANP"/>
    <property type="match status" value="1"/>
</dbReference>
<dbReference type="InParanoid" id="A0A0C3FT73"/>
<dbReference type="STRING" id="765440.A0A0C3FT73"/>
<dbReference type="EMBL" id="KN832992">
    <property type="protein sequence ID" value="KIM82939.1"/>
    <property type="molecule type" value="Genomic_DNA"/>
</dbReference>
<evidence type="ECO:0000313" key="4">
    <source>
        <dbReference type="Proteomes" id="UP000054166"/>
    </source>
</evidence>
<dbReference type="PANTHER" id="PTHR12436:SF4">
    <property type="entry name" value="LEUKOCYTE RECEPTOR CLUSTER MEMBER 8"/>
    <property type="match status" value="1"/>
</dbReference>
<reference evidence="4" key="2">
    <citation type="submission" date="2015-01" db="EMBL/GenBank/DDBJ databases">
        <title>Evolutionary Origins and Diversification of the Mycorrhizal Mutualists.</title>
        <authorList>
            <consortium name="DOE Joint Genome Institute"/>
            <consortium name="Mycorrhizal Genomics Consortium"/>
            <person name="Kohler A."/>
            <person name="Kuo A."/>
            <person name="Nagy L.G."/>
            <person name="Floudas D."/>
            <person name="Copeland A."/>
            <person name="Barry K.W."/>
            <person name="Cichocki N."/>
            <person name="Veneault-Fourrey C."/>
            <person name="LaButti K."/>
            <person name="Lindquist E.A."/>
            <person name="Lipzen A."/>
            <person name="Lundell T."/>
            <person name="Morin E."/>
            <person name="Murat C."/>
            <person name="Riley R."/>
            <person name="Ohm R."/>
            <person name="Sun H."/>
            <person name="Tunlid A."/>
            <person name="Henrissat B."/>
            <person name="Grigoriev I.V."/>
            <person name="Hibbett D.S."/>
            <person name="Martin F."/>
        </authorList>
    </citation>
    <scope>NUCLEOTIDE SEQUENCE [LARGE SCALE GENOMIC DNA]</scope>
    <source>
        <strain evidence="4">F 1598</strain>
    </source>
</reference>
<proteinExistence type="predicted"/>
<keyword evidence="4" id="KW-1185">Reference proteome</keyword>
<reference evidence="3 4" key="1">
    <citation type="submission" date="2014-04" db="EMBL/GenBank/DDBJ databases">
        <authorList>
            <consortium name="DOE Joint Genome Institute"/>
            <person name="Kuo A."/>
            <person name="Tarkka M."/>
            <person name="Buscot F."/>
            <person name="Kohler A."/>
            <person name="Nagy L.G."/>
            <person name="Floudas D."/>
            <person name="Copeland A."/>
            <person name="Barry K.W."/>
            <person name="Cichocki N."/>
            <person name="Veneault-Fourrey C."/>
            <person name="LaButti K."/>
            <person name="Lindquist E.A."/>
            <person name="Lipzen A."/>
            <person name="Lundell T."/>
            <person name="Morin E."/>
            <person name="Murat C."/>
            <person name="Sun H."/>
            <person name="Tunlid A."/>
            <person name="Henrissat B."/>
            <person name="Grigoriev I.V."/>
            <person name="Hibbett D.S."/>
            <person name="Martin F."/>
            <person name="Nordberg H.P."/>
            <person name="Cantor M.N."/>
            <person name="Hua S.X."/>
        </authorList>
    </citation>
    <scope>NUCLEOTIDE SEQUENCE [LARGE SCALE GENOMIC DNA]</scope>
    <source>
        <strain evidence="3 4">F 1598</strain>
    </source>
</reference>
<dbReference type="PROSITE" id="PS50250">
    <property type="entry name" value="PCI"/>
    <property type="match status" value="1"/>
</dbReference>
<dbReference type="InterPro" id="IPR000717">
    <property type="entry name" value="PCI_dom"/>
</dbReference>
<evidence type="ECO:0000313" key="3">
    <source>
        <dbReference type="EMBL" id="KIM82939.1"/>
    </source>
</evidence>
<name>A0A0C3FT73_PILCF</name>
<dbReference type="AlphaFoldDB" id="A0A0C3FT73"/>
<feature type="region of interest" description="Disordered" evidence="1">
    <location>
        <begin position="62"/>
        <end position="136"/>
    </location>
</feature>
<feature type="domain" description="PCI" evidence="2">
    <location>
        <begin position="267"/>
        <end position="441"/>
    </location>
</feature>
<accession>A0A0C3FT73</accession>
<dbReference type="Gene3D" id="1.25.40.990">
    <property type="match status" value="1"/>
</dbReference>
<dbReference type="PANTHER" id="PTHR12436">
    <property type="entry name" value="80 KDA MCM3-ASSOCIATED PROTEIN"/>
    <property type="match status" value="1"/>
</dbReference>
<evidence type="ECO:0000259" key="2">
    <source>
        <dbReference type="PROSITE" id="PS50250"/>
    </source>
</evidence>
<evidence type="ECO:0000256" key="1">
    <source>
        <dbReference type="SAM" id="MobiDB-lite"/>
    </source>
</evidence>
<dbReference type="Proteomes" id="UP000054166">
    <property type="component" value="Unassembled WGS sequence"/>
</dbReference>
<dbReference type="InterPro" id="IPR005062">
    <property type="entry name" value="SAC3/GANP/THP3_conserved"/>
</dbReference>
<dbReference type="InterPro" id="IPR045107">
    <property type="entry name" value="SAC3/GANP/THP3"/>
</dbReference>
<organism evidence="3 4">
    <name type="scientific">Piloderma croceum (strain F 1598)</name>
    <dbReference type="NCBI Taxonomy" id="765440"/>
    <lineage>
        <taxon>Eukaryota</taxon>
        <taxon>Fungi</taxon>
        <taxon>Dikarya</taxon>
        <taxon>Basidiomycota</taxon>
        <taxon>Agaricomycotina</taxon>
        <taxon>Agaricomycetes</taxon>
        <taxon>Agaricomycetidae</taxon>
        <taxon>Atheliales</taxon>
        <taxon>Atheliaceae</taxon>
        <taxon>Piloderma</taxon>
    </lineage>
</organism>